<keyword evidence="5" id="KW-1185">Reference proteome</keyword>
<dbReference type="RefSeq" id="WP_187243919.1">
    <property type="nucleotide sequence ID" value="NZ_BAAAOK010000027.1"/>
</dbReference>
<feature type="chain" id="PRO_5047169959" description="DUF8175 domain-containing protein" evidence="2">
    <location>
        <begin position="20"/>
        <end position="228"/>
    </location>
</feature>
<dbReference type="Pfam" id="PF26526">
    <property type="entry name" value="DUF8175"/>
    <property type="match status" value="1"/>
</dbReference>
<evidence type="ECO:0000259" key="3">
    <source>
        <dbReference type="Pfam" id="PF26526"/>
    </source>
</evidence>
<organism evidence="4 5">
    <name type="scientific">Actinomadura alba</name>
    <dbReference type="NCBI Taxonomy" id="406431"/>
    <lineage>
        <taxon>Bacteria</taxon>
        <taxon>Bacillati</taxon>
        <taxon>Actinomycetota</taxon>
        <taxon>Actinomycetes</taxon>
        <taxon>Streptosporangiales</taxon>
        <taxon>Thermomonosporaceae</taxon>
        <taxon>Actinomadura</taxon>
    </lineage>
</organism>
<name>A0ABR7LPY5_9ACTN</name>
<feature type="signal peptide" evidence="2">
    <location>
        <begin position="1"/>
        <end position="19"/>
    </location>
</feature>
<gene>
    <name evidence="4" type="ORF">HKK74_15555</name>
</gene>
<feature type="region of interest" description="Disordered" evidence="1">
    <location>
        <begin position="30"/>
        <end position="60"/>
    </location>
</feature>
<evidence type="ECO:0000256" key="2">
    <source>
        <dbReference type="SAM" id="SignalP"/>
    </source>
</evidence>
<dbReference type="EMBL" id="JABVEC010000010">
    <property type="protein sequence ID" value="MBC6466906.1"/>
    <property type="molecule type" value="Genomic_DNA"/>
</dbReference>
<reference evidence="4 5" key="1">
    <citation type="submission" date="2020-06" db="EMBL/GenBank/DDBJ databases">
        <title>Actinomadura xiongansis sp. nov., isolated from soil of Baiyangdian.</title>
        <authorList>
            <person name="Zhang X."/>
        </authorList>
    </citation>
    <scope>NUCLEOTIDE SEQUENCE [LARGE SCALE GENOMIC DNA]</scope>
    <source>
        <strain evidence="4 5">HBUM206468</strain>
    </source>
</reference>
<evidence type="ECO:0000313" key="4">
    <source>
        <dbReference type="EMBL" id="MBC6466906.1"/>
    </source>
</evidence>
<dbReference type="PROSITE" id="PS51257">
    <property type="entry name" value="PROKAR_LIPOPROTEIN"/>
    <property type="match status" value="1"/>
</dbReference>
<accession>A0ABR7LPY5</accession>
<dbReference type="InterPro" id="IPR058488">
    <property type="entry name" value="DUF8175"/>
</dbReference>
<proteinExistence type="predicted"/>
<comment type="caution">
    <text evidence="4">The sequence shown here is derived from an EMBL/GenBank/DDBJ whole genome shotgun (WGS) entry which is preliminary data.</text>
</comment>
<feature type="domain" description="DUF8175" evidence="3">
    <location>
        <begin position="33"/>
        <end position="218"/>
    </location>
</feature>
<evidence type="ECO:0000313" key="5">
    <source>
        <dbReference type="Proteomes" id="UP000805614"/>
    </source>
</evidence>
<keyword evidence="2" id="KW-0732">Signal</keyword>
<dbReference type="Proteomes" id="UP000805614">
    <property type="component" value="Unassembled WGS sequence"/>
</dbReference>
<evidence type="ECO:0000256" key="1">
    <source>
        <dbReference type="SAM" id="MobiDB-lite"/>
    </source>
</evidence>
<protein>
    <recommendedName>
        <fullName evidence="3">DUF8175 domain-containing protein</fullName>
    </recommendedName>
</protein>
<sequence length="228" mass="23906">MFKRACLPLVVGLVVLAVAGCTGKGHEETAAVTTKPAPPATSSVRARACTPDNSHQDVPRTAPRQVHWERFKGVAVPFSPSVGPLIVQGDIARCYAHTPRGALFAAVQISVRLDRSAGWQKILGQQVVDGEGKAAYARVRAAGQVVPAGEAAQITGFRIVSYTPQTAVVGTVSRDPAHGGRMARTTTVRWDGDWKLAPTPQGSTGSAPQAVDSLSGYVFWGGFGPSQP</sequence>